<keyword evidence="3 7" id="KW-0732">Signal</keyword>
<protein>
    <recommendedName>
        <fullName evidence="8">Sulfatase N-terminal domain-containing protein</fullName>
    </recommendedName>
</protein>
<dbReference type="InterPro" id="IPR017850">
    <property type="entry name" value="Alkaline_phosphatase_core_sf"/>
</dbReference>
<feature type="transmembrane region" description="Helical" evidence="6">
    <location>
        <begin position="500"/>
        <end position="517"/>
    </location>
</feature>
<evidence type="ECO:0000256" key="7">
    <source>
        <dbReference type="SAM" id="SignalP"/>
    </source>
</evidence>
<keyword evidence="6" id="KW-0812">Transmembrane</keyword>
<accession>A0ABD0J8I1</accession>
<dbReference type="CDD" id="cd16027">
    <property type="entry name" value="SGSH"/>
    <property type="match status" value="1"/>
</dbReference>
<dbReference type="PANTHER" id="PTHR43108:SF6">
    <property type="entry name" value="N-SULPHOGLUCOSAMINE SULPHOHYDROLASE"/>
    <property type="match status" value="1"/>
</dbReference>
<dbReference type="PANTHER" id="PTHR43108">
    <property type="entry name" value="N-ACETYLGLUCOSAMINE-6-SULFATASE FAMILY MEMBER"/>
    <property type="match status" value="1"/>
</dbReference>
<feature type="domain" description="Sulfatase N-terminal" evidence="8">
    <location>
        <begin position="29"/>
        <end position="323"/>
    </location>
</feature>
<keyword evidence="6" id="KW-0472">Membrane</keyword>
<evidence type="ECO:0000256" key="3">
    <source>
        <dbReference type="ARBA" id="ARBA00022729"/>
    </source>
</evidence>
<dbReference type="GO" id="GO:0016787">
    <property type="term" value="F:hydrolase activity"/>
    <property type="evidence" value="ECO:0007669"/>
    <property type="project" value="UniProtKB-KW"/>
</dbReference>
<proteinExistence type="inferred from homology"/>
<evidence type="ECO:0000259" key="8">
    <source>
        <dbReference type="Pfam" id="PF00884"/>
    </source>
</evidence>
<keyword evidence="10" id="KW-1185">Reference proteome</keyword>
<evidence type="ECO:0000256" key="4">
    <source>
        <dbReference type="ARBA" id="ARBA00022801"/>
    </source>
</evidence>
<comment type="caution">
    <text evidence="9">The sequence shown here is derived from an EMBL/GenBank/DDBJ whole genome shotgun (WGS) entry which is preliminary data.</text>
</comment>
<evidence type="ECO:0000256" key="5">
    <source>
        <dbReference type="ARBA" id="ARBA00023180"/>
    </source>
</evidence>
<dbReference type="Pfam" id="PF00884">
    <property type="entry name" value="Sulfatase"/>
    <property type="match status" value="1"/>
</dbReference>
<sequence length="534" mass="60781">MKTSAICKVATLLLHYVFLTTDATVTTRRNVLLLFGDDAGFQMSAYNDTSIVTPYFDALANRSVVFTRGYTSVSSCSPSRSVLLTGQPQHQNGMYGLAHDPHHFSSFDGVQSLPNILAQHNIRTGIVGKYHVAPASVYRFEYDASSARYDVDQVGRNITCMRQHVRQPFFLYVAWHDPHRCGGKFGQFCEKFGNGQPGMGLIPDWTPRYYNPGDVKVPYYLPDTPATRQDLANMYTTYSRMDQGLGLFMRELDAAGFLDNTLVLYTSDNGIPFPNAKTTLYEPGMGEPMMISNPHYRQHWGVNTDALASIMDFTPTVLDWFGIPPGAAKVKLTGKSLLPVTKNPTDVTNYSRAFASHNFHEVTMNYPMRVVRTPRYRLIHNLNHHSPYGIDILNRTLSHRETRWFKTLAQYYHRPQYELFDLQQDPQELVNLASDPRHRSTLNALKVELEAWQTVTRDPWRCLPAEELIGGSCRPLDNGESEARGLDLKSESILMHSDRPFLVMSVMFVFVLLLCVGKPKLRLDKYVFKTRCRY</sequence>
<evidence type="ECO:0000256" key="1">
    <source>
        <dbReference type="ARBA" id="ARBA00001913"/>
    </source>
</evidence>
<keyword evidence="5" id="KW-0325">Glycoprotein</keyword>
<evidence type="ECO:0000256" key="2">
    <source>
        <dbReference type="ARBA" id="ARBA00008779"/>
    </source>
</evidence>
<dbReference type="AlphaFoldDB" id="A0ABD0J8I1"/>
<reference evidence="9 10" key="1">
    <citation type="journal article" date="2023" name="Sci. Data">
        <title>Genome assembly of the Korean intertidal mud-creeper Batillaria attramentaria.</title>
        <authorList>
            <person name="Patra A.K."/>
            <person name="Ho P.T."/>
            <person name="Jun S."/>
            <person name="Lee S.J."/>
            <person name="Kim Y."/>
            <person name="Won Y.J."/>
        </authorList>
    </citation>
    <scope>NUCLEOTIDE SEQUENCE [LARGE SCALE GENOMIC DNA]</scope>
    <source>
        <strain evidence="9">Wonlab-2016</strain>
    </source>
</reference>
<evidence type="ECO:0000256" key="6">
    <source>
        <dbReference type="SAM" id="Phobius"/>
    </source>
</evidence>
<gene>
    <name evidence="9" type="ORF">BaRGS_00037535</name>
</gene>
<keyword evidence="4" id="KW-0378">Hydrolase</keyword>
<dbReference type="Proteomes" id="UP001519460">
    <property type="component" value="Unassembled WGS sequence"/>
</dbReference>
<name>A0ABD0J8I1_9CAEN</name>
<dbReference type="InterPro" id="IPR024607">
    <property type="entry name" value="Sulfatase_CS"/>
</dbReference>
<feature type="chain" id="PRO_5044832654" description="Sulfatase N-terminal domain-containing protein" evidence="7">
    <location>
        <begin position="24"/>
        <end position="534"/>
    </location>
</feature>
<dbReference type="InterPro" id="IPR000917">
    <property type="entry name" value="Sulfatase_N"/>
</dbReference>
<keyword evidence="6" id="KW-1133">Transmembrane helix</keyword>
<evidence type="ECO:0000313" key="9">
    <source>
        <dbReference type="EMBL" id="KAK7465925.1"/>
    </source>
</evidence>
<dbReference type="SUPFAM" id="SSF53649">
    <property type="entry name" value="Alkaline phosphatase-like"/>
    <property type="match status" value="1"/>
</dbReference>
<evidence type="ECO:0000313" key="10">
    <source>
        <dbReference type="Proteomes" id="UP001519460"/>
    </source>
</evidence>
<comment type="similarity">
    <text evidence="2">Belongs to the sulfatase family.</text>
</comment>
<dbReference type="Gene3D" id="3.40.720.10">
    <property type="entry name" value="Alkaline Phosphatase, subunit A"/>
    <property type="match status" value="1"/>
</dbReference>
<dbReference type="PROSITE" id="PS00523">
    <property type="entry name" value="SULFATASE_1"/>
    <property type="match status" value="1"/>
</dbReference>
<organism evidence="9 10">
    <name type="scientific">Batillaria attramentaria</name>
    <dbReference type="NCBI Taxonomy" id="370345"/>
    <lineage>
        <taxon>Eukaryota</taxon>
        <taxon>Metazoa</taxon>
        <taxon>Spiralia</taxon>
        <taxon>Lophotrochozoa</taxon>
        <taxon>Mollusca</taxon>
        <taxon>Gastropoda</taxon>
        <taxon>Caenogastropoda</taxon>
        <taxon>Sorbeoconcha</taxon>
        <taxon>Cerithioidea</taxon>
        <taxon>Batillariidae</taxon>
        <taxon>Batillaria</taxon>
    </lineage>
</organism>
<feature type="signal peptide" evidence="7">
    <location>
        <begin position="1"/>
        <end position="23"/>
    </location>
</feature>
<comment type="cofactor">
    <cofactor evidence="1">
        <name>Ca(2+)</name>
        <dbReference type="ChEBI" id="CHEBI:29108"/>
    </cofactor>
</comment>
<dbReference type="EMBL" id="JACVVK020000565">
    <property type="protein sequence ID" value="KAK7465925.1"/>
    <property type="molecule type" value="Genomic_DNA"/>
</dbReference>